<dbReference type="NCBIfam" id="NF001753">
    <property type="entry name" value="PRK00481.1-3"/>
    <property type="match status" value="1"/>
</dbReference>
<keyword evidence="6" id="KW-0378">Hydrolase</keyword>
<keyword evidence="3" id="KW-0520">NAD</keyword>
<dbReference type="InterPro" id="IPR029035">
    <property type="entry name" value="DHS-like_NAD/FAD-binding_dom"/>
</dbReference>
<dbReference type="InterPro" id="IPR026590">
    <property type="entry name" value="Ssirtuin_cat_dom"/>
</dbReference>
<evidence type="ECO:0000259" key="5">
    <source>
        <dbReference type="PROSITE" id="PS50305"/>
    </source>
</evidence>
<feature type="active site" description="Proton acceptor" evidence="4">
    <location>
        <position position="120"/>
    </location>
</feature>
<dbReference type="Gene3D" id="3.30.1600.10">
    <property type="entry name" value="SIR2/SIRT2 'Small Domain"/>
    <property type="match status" value="1"/>
</dbReference>
<protein>
    <recommendedName>
        <fullName evidence="1">protein acetyllysine N-acetyltransferase</fullName>
        <ecNumber evidence="1">2.3.1.286</ecNumber>
    </recommendedName>
</protein>
<dbReference type="PROSITE" id="PS50305">
    <property type="entry name" value="SIRTUIN"/>
    <property type="match status" value="1"/>
</dbReference>
<evidence type="ECO:0000313" key="7">
    <source>
        <dbReference type="Proteomes" id="UP000320496"/>
    </source>
</evidence>
<keyword evidence="4" id="KW-0479">Metal-binding</keyword>
<dbReference type="GO" id="GO:0046872">
    <property type="term" value="F:metal ion binding"/>
    <property type="evidence" value="ECO:0007669"/>
    <property type="project" value="UniProtKB-KW"/>
</dbReference>
<dbReference type="OrthoDB" id="9800582at2"/>
<dbReference type="KEGG" id="mri:Mal4_35620"/>
<feature type="domain" description="Deacetylase sirtuin-type" evidence="5">
    <location>
        <begin position="1"/>
        <end position="254"/>
    </location>
</feature>
<dbReference type="InterPro" id="IPR003000">
    <property type="entry name" value="Sirtuin"/>
</dbReference>
<feature type="binding site" evidence="4">
    <location>
        <position position="153"/>
    </location>
    <ligand>
        <name>Zn(2+)</name>
        <dbReference type="ChEBI" id="CHEBI:29105"/>
    </ligand>
</feature>
<accession>A0A517Z9R7</accession>
<name>A0A517Z9R7_9PLAN</name>
<dbReference type="AlphaFoldDB" id="A0A517Z9R7"/>
<keyword evidence="4" id="KW-0862">Zinc</keyword>
<dbReference type="EMBL" id="CP036275">
    <property type="protein sequence ID" value="QDU39225.1"/>
    <property type="molecule type" value="Genomic_DNA"/>
</dbReference>
<dbReference type="GO" id="GO:0017136">
    <property type="term" value="F:histone deacetylase activity, NAD-dependent"/>
    <property type="evidence" value="ECO:0007669"/>
    <property type="project" value="TreeGrafter"/>
</dbReference>
<reference evidence="6 7" key="1">
    <citation type="submission" date="2019-02" db="EMBL/GenBank/DDBJ databases">
        <title>Deep-cultivation of Planctomycetes and their phenomic and genomic characterization uncovers novel biology.</title>
        <authorList>
            <person name="Wiegand S."/>
            <person name="Jogler M."/>
            <person name="Boedeker C."/>
            <person name="Pinto D."/>
            <person name="Vollmers J."/>
            <person name="Rivas-Marin E."/>
            <person name="Kohn T."/>
            <person name="Peeters S.H."/>
            <person name="Heuer A."/>
            <person name="Rast P."/>
            <person name="Oberbeckmann S."/>
            <person name="Bunk B."/>
            <person name="Jeske O."/>
            <person name="Meyerdierks A."/>
            <person name="Storesund J.E."/>
            <person name="Kallscheuer N."/>
            <person name="Luecker S."/>
            <person name="Lage O.M."/>
            <person name="Pohl T."/>
            <person name="Merkel B.J."/>
            <person name="Hornburger P."/>
            <person name="Mueller R.-W."/>
            <person name="Bruemmer F."/>
            <person name="Labrenz M."/>
            <person name="Spormann A.M."/>
            <person name="Op den Camp H."/>
            <person name="Overmann J."/>
            <person name="Amann R."/>
            <person name="Jetten M.S.M."/>
            <person name="Mascher T."/>
            <person name="Medema M.H."/>
            <person name="Devos D.P."/>
            <person name="Kaster A.-K."/>
            <person name="Ovreas L."/>
            <person name="Rohde M."/>
            <person name="Galperin M.Y."/>
            <person name="Jogler C."/>
        </authorList>
    </citation>
    <scope>NUCLEOTIDE SEQUENCE [LARGE SCALE GENOMIC DNA]</scope>
    <source>
        <strain evidence="6 7">Mal4</strain>
    </source>
</reference>
<dbReference type="Proteomes" id="UP000320496">
    <property type="component" value="Chromosome"/>
</dbReference>
<dbReference type="EC" id="2.3.1.286" evidence="1"/>
<evidence type="ECO:0000256" key="3">
    <source>
        <dbReference type="ARBA" id="ARBA00023027"/>
    </source>
</evidence>
<organism evidence="6 7">
    <name type="scientific">Maioricimonas rarisocia</name>
    <dbReference type="NCBI Taxonomy" id="2528026"/>
    <lineage>
        <taxon>Bacteria</taxon>
        <taxon>Pseudomonadati</taxon>
        <taxon>Planctomycetota</taxon>
        <taxon>Planctomycetia</taxon>
        <taxon>Planctomycetales</taxon>
        <taxon>Planctomycetaceae</taxon>
        <taxon>Maioricimonas</taxon>
    </lineage>
</organism>
<evidence type="ECO:0000313" key="6">
    <source>
        <dbReference type="EMBL" id="QDU39225.1"/>
    </source>
</evidence>
<dbReference type="GO" id="GO:0016787">
    <property type="term" value="F:hydrolase activity"/>
    <property type="evidence" value="ECO:0007669"/>
    <property type="project" value="UniProtKB-KW"/>
</dbReference>
<evidence type="ECO:0000256" key="2">
    <source>
        <dbReference type="ARBA" id="ARBA00022679"/>
    </source>
</evidence>
<dbReference type="PANTHER" id="PTHR11085:SF10">
    <property type="entry name" value="NAD-DEPENDENT PROTEIN DEACYLASE SIRTUIN-5, MITOCHONDRIAL-RELATED"/>
    <property type="match status" value="1"/>
</dbReference>
<dbReference type="InterPro" id="IPR050134">
    <property type="entry name" value="NAD-dep_sirtuin_deacylases"/>
</dbReference>
<feature type="binding site" evidence="4">
    <location>
        <position position="156"/>
    </location>
    <ligand>
        <name>Zn(2+)</name>
        <dbReference type="ChEBI" id="CHEBI:29105"/>
    </ligand>
</feature>
<dbReference type="InterPro" id="IPR026591">
    <property type="entry name" value="Sirtuin_cat_small_dom_sf"/>
</dbReference>
<keyword evidence="2" id="KW-0808">Transferase</keyword>
<gene>
    <name evidence="6" type="primary">cobB</name>
    <name evidence="6" type="ORF">Mal4_35620</name>
</gene>
<feature type="binding site" evidence="4">
    <location>
        <position position="131"/>
    </location>
    <ligand>
        <name>Zn(2+)</name>
        <dbReference type="ChEBI" id="CHEBI:29105"/>
    </ligand>
</feature>
<evidence type="ECO:0000256" key="1">
    <source>
        <dbReference type="ARBA" id="ARBA00012928"/>
    </source>
</evidence>
<dbReference type="RefSeq" id="WP_145370431.1">
    <property type="nucleotide sequence ID" value="NZ_CP036275.1"/>
</dbReference>
<feature type="binding site" evidence="4">
    <location>
        <position position="128"/>
    </location>
    <ligand>
        <name>Zn(2+)</name>
        <dbReference type="ChEBI" id="CHEBI:29105"/>
    </ligand>
</feature>
<sequence>MQQEKIRQVADWIQQAQRAVAFTGAGISTESGIPDFRSPGGVWATSQPVYYEDYLSNPAARAEYWRQKSLTHDEFLKANPNVAHRLLAAWEQRGRIRGVITQNIDGLHQEAGSRRVWELHGTARQIGCLECDSRFDADPLVRQFLESKEVPPCPDCGGLIKHATISFGQALPSHVLEESIQLADEADLFLVFGSSLVVEPAASLPVMAHRAGAKLVIINRDATHLDGIADIVFNDAIGDVASAIAELTGDPVEA</sequence>
<dbReference type="GO" id="GO:0070403">
    <property type="term" value="F:NAD+ binding"/>
    <property type="evidence" value="ECO:0007669"/>
    <property type="project" value="InterPro"/>
</dbReference>
<evidence type="ECO:0000256" key="4">
    <source>
        <dbReference type="PROSITE-ProRule" id="PRU00236"/>
    </source>
</evidence>
<dbReference type="PANTHER" id="PTHR11085">
    <property type="entry name" value="NAD-DEPENDENT PROTEIN DEACYLASE SIRTUIN-5, MITOCHONDRIAL-RELATED"/>
    <property type="match status" value="1"/>
</dbReference>
<dbReference type="Gene3D" id="3.40.50.1220">
    <property type="entry name" value="TPP-binding domain"/>
    <property type="match status" value="1"/>
</dbReference>
<dbReference type="SUPFAM" id="SSF52467">
    <property type="entry name" value="DHS-like NAD/FAD-binding domain"/>
    <property type="match status" value="1"/>
</dbReference>
<keyword evidence="7" id="KW-1185">Reference proteome</keyword>
<dbReference type="Pfam" id="PF02146">
    <property type="entry name" value="SIR2"/>
    <property type="match status" value="1"/>
</dbReference>
<proteinExistence type="predicted"/>